<keyword evidence="1" id="KW-0812">Transmembrane</keyword>
<dbReference type="Proteomes" id="UP000705823">
    <property type="component" value="Unassembled WGS sequence"/>
</dbReference>
<reference evidence="3" key="1">
    <citation type="submission" date="2019-02" db="EMBL/GenBank/DDBJ databases">
        <title>Halonotius sp. a new haloarchaeum isolated from saline soil.</title>
        <authorList>
            <person name="Duran-Viseras A."/>
            <person name="Sanchez-Porro C."/>
            <person name="Ventosa A."/>
        </authorList>
    </citation>
    <scope>NUCLEOTIDE SEQUENCE</scope>
    <source>
        <strain evidence="3">F15B</strain>
    </source>
</reference>
<evidence type="ECO:0000313" key="3">
    <source>
        <dbReference type="EMBL" id="TQQ78743.1"/>
    </source>
</evidence>
<dbReference type="EMBL" id="RKLU01000008">
    <property type="protein sequence ID" value="TQQ78743.1"/>
    <property type="molecule type" value="Genomic_DNA"/>
</dbReference>
<protein>
    <recommendedName>
        <fullName evidence="2">DUF8073 domain-containing protein</fullName>
    </recommendedName>
</protein>
<organism evidence="3 4">
    <name type="scientific">Halonotius terrestris</name>
    <dbReference type="NCBI Taxonomy" id="2487750"/>
    <lineage>
        <taxon>Archaea</taxon>
        <taxon>Methanobacteriati</taxon>
        <taxon>Methanobacteriota</taxon>
        <taxon>Stenosarchaea group</taxon>
        <taxon>Halobacteria</taxon>
        <taxon>Halobacteriales</taxon>
        <taxon>Haloferacaceae</taxon>
        <taxon>Halonotius</taxon>
    </lineage>
</organism>
<dbReference type="RefSeq" id="WP_142980554.1">
    <property type="nucleotide sequence ID" value="NZ_RKLU01000008.1"/>
</dbReference>
<evidence type="ECO:0000313" key="4">
    <source>
        <dbReference type="Proteomes" id="UP000705823"/>
    </source>
</evidence>
<keyword evidence="4" id="KW-1185">Reference proteome</keyword>
<gene>
    <name evidence="3" type="ORF">EGH24_12930</name>
</gene>
<name>A0A8J8TAU2_9EURY</name>
<comment type="caution">
    <text evidence="3">The sequence shown here is derived from an EMBL/GenBank/DDBJ whole genome shotgun (WGS) entry which is preliminary data.</text>
</comment>
<proteinExistence type="predicted"/>
<evidence type="ECO:0000256" key="1">
    <source>
        <dbReference type="SAM" id="Phobius"/>
    </source>
</evidence>
<dbReference type="OrthoDB" id="324225at2157"/>
<feature type="domain" description="DUF8073" evidence="2">
    <location>
        <begin position="1"/>
        <end position="59"/>
    </location>
</feature>
<evidence type="ECO:0000259" key="2">
    <source>
        <dbReference type="Pfam" id="PF26274"/>
    </source>
</evidence>
<sequence>MDTRRAVLMLVCLVTVIMAIRGVIALRNGDFGTFGRQLGVGGIVFAFGIALVRRWDEIG</sequence>
<keyword evidence="1" id="KW-0472">Membrane</keyword>
<dbReference type="AlphaFoldDB" id="A0A8J8TAU2"/>
<dbReference type="InterPro" id="IPR058386">
    <property type="entry name" value="DUF8073"/>
</dbReference>
<accession>A0A8J8TAU2</accession>
<dbReference type="Pfam" id="PF26274">
    <property type="entry name" value="DUF8073"/>
    <property type="match status" value="1"/>
</dbReference>
<feature type="transmembrane region" description="Helical" evidence="1">
    <location>
        <begin position="35"/>
        <end position="52"/>
    </location>
</feature>
<keyword evidence="1" id="KW-1133">Transmembrane helix</keyword>